<protein>
    <submittedName>
        <fullName evidence="3">Uncharacterized protein</fullName>
    </submittedName>
</protein>
<name>A0A1X2I5I5_9FUNG</name>
<keyword evidence="4" id="KW-1185">Reference proteome</keyword>
<reference evidence="3 4" key="1">
    <citation type="submission" date="2016-07" db="EMBL/GenBank/DDBJ databases">
        <title>Pervasive Adenine N6-methylation of Active Genes in Fungi.</title>
        <authorList>
            <consortium name="DOE Joint Genome Institute"/>
            <person name="Mondo S.J."/>
            <person name="Dannebaum R.O."/>
            <person name="Kuo R.C."/>
            <person name="Labutti K."/>
            <person name="Haridas S."/>
            <person name="Kuo A."/>
            <person name="Salamov A."/>
            <person name="Ahrendt S.R."/>
            <person name="Lipzen A."/>
            <person name="Sullivan W."/>
            <person name="Andreopoulos W.B."/>
            <person name="Clum A."/>
            <person name="Lindquist E."/>
            <person name="Daum C."/>
            <person name="Ramamoorthy G.K."/>
            <person name="Gryganskyi A."/>
            <person name="Culley D."/>
            <person name="Magnuson J.K."/>
            <person name="James T.Y."/>
            <person name="O'Malley M.A."/>
            <person name="Stajich J.E."/>
            <person name="Spatafora J.W."/>
            <person name="Visel A."/>
            <person name="Grigoriev I.V."/>
        </authorList>
    </citation>
    <scope>NUCLEOTIDE SEQUENCE [LARGE SCALE GENOMIC DNA]</scope>
    <source>
        <strain evidence="3 4">NRRL 1336</strain>
    </source>
</reference>
<proteinExistence type="predicted"/>
<comment type="caution">
    <text evidence="3">The sequence shown here is derived from an EMBL/GenBank/DDBJ whole genome shotgun (WGS) entry which is preliminary data.</text>
</comment>
<evidence type="ECO:0000256" key="2">
    <source>
        <dbReference type="SAM" id="Phobius"/>
    </source>
</evidence>
<dbReference type="EMBL" id="MCGE01000029">
    <property type="protein sequence ID" value="ORZ08904.1"/>
    <property type="molecule type" value="Genomic_DNA"/>
</dbReference>
<evidence type="ECO:0000313" key="3">
    <source>
        <dbReference type="EMBL" id="ORZ08904.1"/>
    </source>
</evidence>
<dbReference type="OrthoDB" id="2438256at2759"/>
<gene>
    <name evidence="3" type="ORF">BCR42DRAFT_424244</name>
</gene>
<feature type="compositionally biased region" description="Low complexity" evidence="1">
    <location>
        <begin position="198"/>
        <end position="225"/>
    </location>
</feature>
<keyword evidence="2" id="KW-0812">Transmembrane</keyword>
<feature type="region of interest" description="Disordered" evidence="1">
    <location>
        <begin position="273"/>
        <end position="301"/>
    </location>
</feature>
<dbReference type="AlphaFoldDB" id="A0A1X2I5I5"/>
<evidence type="ECO:0000256" key="1">
    <source>
        <dbReference type="SAM" id="MobiDB-lite"/>
    </source>
</evidence>
<organism evidence="3 4">
    <name type="scientific">Absidia repens</name>
    <dbReference type="NCBI Taxonomy" id="90262"/>
    <lineage>
        <taxon>Eukaryota</taxon>
        <taxon>Fungi</taxon>
        <taxon>Fungi incertae sedis</taxon>
        <taxon>Mucoromycota</taxon>
        <taxon>Mucoromycotina</taxon>
        <taxon>Mucoromycetes</taxon>
        <taxon>Mucorales</taxon>
        <taxon>Cunninghamellaceae</taxon>
        <taxon>Absidia</taxon>
    </lineage>
</organism>
<feature type="compositionally biased region" description="Low complexity" evidence="1">
    <location>
        <begin position="180"/>
        <end position="190"/>
    </location>
</feature>
<feature type="compositionally biased region" description="Low complexity" evidence="1">
    <location>
        <begin position="139"/>
        <end position="160"/>
    </location>
</feature>
<accession>A0A1X2I5I5</accession>
<feature type="region of interest" description="Disordered" evidence="1">
    <location>
        <begin position="115"/>
        <end position="239"/>
    </location>
</feature>
<feature type="transmembrane region" description="Helical" evidence="2">
    <location>
        <begin position="63"/>
        <end position="89"/>
    </location>
</feature>
<keyword evidence="2" id="KW-1133">Transmembrane helix</keyword>
<evidence type="ECO:0000313" key="4">
    <source>
        <dbReference type="Proteomes" id="UP000193560"/>
    </source>
</evidence>
<keyword evidence="2" id="KW-0472">Membrane</keyword>
<feature type="compositionally biased region" description="Basic and acidic residues" evidence="1">
    <location>
        <begin position="273"/>
        <end position="289"/>
    </location>
</feature>
<sequence>MAAINDKVYARVHEKAKEHQLTEQEIKAIDTARQQLNSHASLGGFTGASAAFIIGKRKKFNPLGLLALAGGGYLMGSQVGLIIGALAGVNTIKALPNPQRLVNVIREVQLETLNARGGPLPKGPASGTGRASPINDTASTYPSLSSPSQSQSTQMQPDDSFASEDPALHGGYTRPGSEFQTDQAVQVQQQNGWNTNRQQSSASTKQSSWQQQQQQSTSSSTTQPSKWDQIRSENLPNSAWTRIRQQAADRRTDAKSIEQAKAQRVVALKEREASFDDLPRTREEAERRTTGRRNQWGDMAE</sequence>
<dbReference type="Proteomes" id="UP000193560">
    <property type="component" value="Unassembled WGS sequence"/>
</dbReference>